<reference evidence="2 3" key="1">
    <citation type="submission" date="2018-12" db="EMBL/GenBank/DDBJ databases">
        <title>The whole draft genome of Aquabacterium sp. SJQ9.</title>
        <authorList>
            <person name="Sun L."/>
            <person name="Gao X."/>
            <person name="Chen W."/>
            <person name="Huang K."/>
        </authorList>
    </citation>
    <scope>NUCLEOTIDE SEQUENCE [LARGE SCALE GENOMIC DNA]</scope>
    <source>
        <strain evidence="2 3">SJQ9</strain>
    </source>
</reference>
<evidence type="ECO:0000313" key="2">
    <source>
        <dbReference type="EMBL" id="RRS01039.1"/>
    </source>
</evidence>
<dbReference type="RefSeq" id="WP_125245388.1">
    <property type="nucleotide sequence ID" value="NZ_RSED01000029.1"/>
</dbReference>
<protein>
    <submittedName>
        <fullName evidence="2">DUF4197 domain-containing protein</fullName>
    </submittedName>
</protein>
<dbReference type="InterPro" id="IPR025245">
    <property type="entry name" value="DUF4197"/>
</dbReference>
<accession>A0A426V2A9</accession>
<proteinExistence type="predicted"/>
<dbReference type="OrthoDB" id="5292580at2"/>
<dbReference type="EMBL" id="RSED01000029">
    <property type="protein sequence ID" value="RRS01039.1"/>
    <property type="molecule type" value="Genomic_DNA"/>
</dbReference>
<gene>
    <name evidence="2" type="ORF">EIP75_22190</name>
</gene>
<evidence type="ECO:0000256" key="1">
    <source>
        <dbReference type="SAM" id="SignalP"/>
    </source>
</evidence>
<keyword evidence="1" id="KW-0732">Signal</keyword>
<dbReference type="Proteomes" id="UP000269265">
    <property type="component" value="Unassembled WGS sequence"/>
</dbReference>
<name>A0A426V2A9_9BURK</name>
<feature type="chain" id="PRO_5019299523" evidence="1">
    <location>
        <begin position="25"/>
        <end position="228"/>
    </location>
</feature>
<keyword evidence="3" id="KW-1185">Reference proteome</keyword>
<feature type="signal peptide" evidence="1">
    <location>
        <begin position="1"/>
        <end position="24"/>
    </location>
</feature>
<sequence length="228" mass="24139">MQRRVVLSSVVAVGTCSLAPWAMAAVGFSSAEGTQALRAALEKGAQAAVSQLGRVDGFLGNDKVRIPLPSVLEQAAPLLRTLGRGKQLEELQTTMNRAAEQAVPLALPLLRSAIRSMSVSDAKQILSGGDTSVTDFFAGKTREPLAVQFLPIVSKTTERLSLTKRYNDLAGKAASMGLIKGDQANVQQYVTAKALDGLFTMIGEQEKLIRQDPVGTGSAILKKVFGSL</sequence>
<dbReference type="AlphaFoldDB" id="A0A426V2A9"/>
<organism evidence="2 3">
    <name type="scientific">Aquabacterium soli</name>
    <dbReference type="NCBI Taxonomy" id="2493092"/>
    <lineage>
        <taxon>Bacteria</taxon>
        <taxon>Pseudomonadati</taxon>
        <taxon>Pseudomonadota</taxon>
        <taxon>Betaproteobacteria</taxon>
        <taxon>Burkholderiales</taxon>
        <taxon>Aquabacterium</taxon>
    </lineage>
</organism>
<evidence type="ECO:0000313" key="3">
    <source>
        <dbReference type="Proteomes" id="UP000269265"/>
    </source>
</evidence>
<dbReference type="Pfam" id="PF13852">
    <property type="entry name" value="DUF4197"/>
    <property type="match status" value="1"/>
</dbReference>
<comment type="caution">
    <text evidence="2">The sequence shown here is derived from an EMBL/GenBank/DDBJ whole genome shotgun (WGS) entry which is preliminary data.</text>
</comment>